<evidence type="ECO:0000313" key="2">
    <source>
        <dbReference type="Proteomes" id="UP000008068"/>
    </source>
</evidence>
<dbReference type="InParanoid" id="G0MW38"/>
<organism evidence="2">
    <name type="scientific">Caenorhabditis brenneri</name>
    <name type="common">Nematode worm</name>
    <dbReference type="NCBI Taxonomy" id="135651"/>
    <lineage>
        <taxon>Eukaryota</taxon>
        <taxon>Metazoa</taxon>
        <taxon>Ecdysozoa</taxon>
        <taxon>Nematoda</taxon>
        <taxon>Chromadorea</taxon>
        <taxon>Rhabditida</taxon>
        <taxon>Rhabditina</taxon>
        <taxon>Rhabditomorpha</taxon>
        <taxon>Rhabditoidea</taxon>
        <taxon>Rhabditidae</taxon>
        <taxon>Peloderinae</taxon>
        <taxon>Caenorhabditis</taxon>
    </lineage>
</organism>
<dbReference type="PANTHER" id="PTHR37432:SF1">
    <property type="entry name" value="HAT C-TERMINAL DIMERISATION DOMAIN-CONTAINING PROTEIN-RELATED"/>
    <property type="match status" value="1"/>
</dbReference>
<dbReference type="Proteomes" id="UP000008068">
    <property type="component" value="Unassembled WGS sequence"/>
</dbReference>
<evidence type="ECO:0000313" key="1">
    <source>
        <dbReference type="EMBL" id="EGT45338.1"/>
    </source>
</evidence>
<dbReference type="STRING" id="135651.G0MW38"/>
<dbReference type="InterPro" id="IPR012337">
    <property type="entry name" value="RNaseH-like_sf"/>
</dbReference>
<reference evidence="2" key="1">
    <citation type="submission" date="2011-07" db="EMBL/GenBank/DDBJ databases">
        <authorList>
            <consortium name="Caenorhabditis brenneri Sequencing and Analysis Consortium"/>
            <person name="Wilson R.K."/>
        </authorList>
    </citation>
    <scope>NUCLEOTIDE SEQUENCE [LARGE SCALE GENOMIC DNA]</scope>
    <source>
        <strain evidence="2">PB2801</strain>
    </source>
</reference>
<dbReference type="PANTHER" id="PTHR37432">
    <property type="entry name" value="PROTEIN CBG21304"/>
    <property type="match status" value="1"/>
</dbReference>
<accession>G0MW38</accession>
<dbReference type="SUPFAM" id="SSF53098">
    <property type="entry name" value="Ribonuclease H-like"/>
    <property type="match status" value="1"/>
</dbReference>
<dbReference type="OMA" id="NSAYWLS"/>
<keyword evidence="2" id="KW-1185">Reference proteome</keyword>
<sequence>MNHKQSESDKKLSKLLEGGEKAILGEEFKVDSIRLVLLKDGDDEYKPSGRAVCTLCKSFLAGKDGGHISRHVYVTCPKIKASVEPPANSLDDEQEEPPMKQRKLIEFSTRLFSRNQVGKLTSALAQHALTTGKSFNYVAGDSMKTLMIQVANATGNGRYGSEAKKQFPCRQTVQKHSMILAEKLIKKAFEKIKPYAGSRVNIIVDHGKLFDNYLSIFASVIDNNFDLKLVPIGFTPSNEGKTGTDTANSIIERLQDYGWTEEDARSCSVTADGALTTLKSHFRSYVRCVSHSIHLLAEKVVVPLEVHSKKMNPELLAVLSEASNCLLNAQSLASAIRNNFQVCSELSKLPTLPSDTRWLNSLKCLQDVTSLSTEIHNIVSQLSAKGRNSAYWLSENQKIVKSVLLVLSPFLKYSELFQVLEKKMDTLCWFGFLGYQR</sequence>
<dbReference type="eggNOG" id="KOG1121">
    <property type="taxonomic scope" value="Eukaryota"/>
</dbReference>
<evidence type="ECO:0008006" key="3">
    <source>
        <dbReference type="Google" id="ProtNLM"/>
    </source>
</evidence>
<dbReference type="AlphaFoldDB" id="G0MW38"/>
<dbReference type="HOGENOM" id="CLU_627357_0_0_1"/>
<gene>
    <name evidence="1" type="ORF">CAEBREN_18722</name>
</gene>
<name>G0MW38_CAEBE</name>
<protein>
    <recommendedName>
        <fullName evidence="3">BED-type domain-containing protein</fullName>
    </recommendedName>
</protein>
<dbReference type="EMBL" id="GL379815">
    <property type="protein sequence ID" value="EGT45338.1"/>
    <property type="molecule type" value="Genomic_DNA"/>
</dbReference>
<proteinExistence type="predicted"/>
<dbReference type="OrthoDB" id="5859706at2759"/>